<evidence type="ECO:0000313" key="2">
    <source>
        <dbReference type="Proteomes" id="UP000516444"/>
    </source>
</evidence>
<name>A0A7G1P020_9ACTN</name>
<dbReference type="EMBL" id="AP023440">
    <property type="protein sequence ID" value="BCL27981.1"/>
    <property type="molecule type" value="Genomic_DNA"/>
</dbReference>
<accession>A0A7G1P020</accession>
<organism evidence="1 2">
    <name type="scientific">Streptomyces aurantiacus</name>
    <dbReference type="NCBI Taxonomy" id="47760"/>
    <lineage>
        <taxon>Bacteria</taxon>
        <taxon>Bacillati</taxon>
        <taxon>Actinomycetota</taxon>
        <taxon>Actinomycetes</taxon>
        <taxon>Kitasatosporales</taxon>
        <taxon>Streptomycetaceae</taxon>
        <taxon>Streptomyces</taxon>
        <taxon>Streptomyces aurantiacus group</taxon>
    </lineage>
</organism>
<reference evidence="1 2" key="1">
    <citation type="journal article" date="2014" name="Int. J. Syst. Evol. Microbiol.">
        <title>Complete genome sequence of Corynebacterium casei LMG S-19264T (=DSM 44701T), isolated from a smear-ripened cheese.</title>
        <authorList>
            <consortium name="US DOE Joint Genome Institute (JGI-PGF)"/>
            <person name="Walter F."/>
            <person name="Albersmeier A."/>
            <person name="Kalinowski J."/>
            <person name="Ruckert C."/>
        </authorList>
    </citation>
    <scope>NUCLEOTIDE SEQUENCE [LARGE SCALE GENOMIC DNA]</scope>
    <source>
        <strain evidence="1 2">JCM 4677</strain>
    </source>
</reference>
<dbReference type="AlphaFoldDB" id="A0A7G1P020"/>
<evidence type="ECO:0000313" key="1">
    <source>
        <dbReference type="EMBL" id="BCL27981.1"/>
    </source>
</evidence>
<dbReference type="KEGG" id="sgm:GCM10017557_28400"/>
<proteinExistence type="predicted"/>
<keyword evidence="2" id="KW-1185">Reference proteome</keyword>
<sequence>MATPGPQGGPSSDVLDLYAVAAEFRPVVAVGGQYQDGARGAECHRGDESVDGVRVAVQATGVAQQLYRGEAVRLTRIEAARRVGVRVLVSALTVTI</sequence>
<dbReference type="Proteomes" id="UP000516444">
    <property type="component" value="Chromosome"/>
</dbReference>
<protein>
    <submittedName>
        <fullName evidence="1">Uncharacterized protein</fullName>
    </submittedName>
</protein>
<gene>
    <name evidence="1" type="ORF">GCM10017557_28400</name>
</gene>